<keyword evidence="7" id="KW-1185">Reference proteome</keyword>
<organism evidence="7 8">
    <name type="scientific">Hyalella azteca</name>
    <name type="common">Amphipod</name>
    <dbReference type="NCBI Taxonomy" id="294128"/>
    <lineage>
        <taxon>Eukaryota</taxon>
        <taxon>Metazoa</taxon>
        <taxon>Ecdysozoa</taxon>
        <taxon>Arthropoda</taxon>
        <taxon>Crustacea</taxon>
        <taxon>Multicrustacea</taxon>
        <taxon>Malacostraca</taxon>
        <taxon>Eumalacostraca</taxon>
        <taxon>Peracarida</taxon>
        <taxon>Amphipoda</taxon>
        <taxon>Senticaudata</taxon>
        <taxon>Talitrida</taxon>
        <taxon>Talitroidea</taxon>
        <taxon>Hyalellidae</taxon>
        <taxon>Hyalella</taxon>
    </lineage>
</organism>
<protein>
    <submittedName>
        <fullName evidence="8">Uncharacterized protein LOC108672365</fullName>
    </submittedName>
</protein>
<dbReference type="RefSeq" id="XP_018015499.1">
    <property type="nucleotide sequence ID" value="XM_018160010.2"/>
</dbReference>
<dbReference type="GO" id="GO:0071144">
    <property type="term" value="C:heteromeric SMAD protein complex"/>
    <property type="evidence" value="ECO:0007669"/>
    <property type="project" value="TreeGrafter"/>
</dbReference>
<evidence type="ECO:0000259" key="6">
    <source>
        <dbReference type="PROSITE" id="PS51075"/>
    </source>
</evidence>
<dbReference type="PROSITE" id="PS51075">
    <property type="entry name" value="MH1"/>
    <property type="match status" value="1"/>
</dbReference>
<dbReference type="OMA" id="CHVACVA"/>
<dbReference type="GO" id="GO:0060395">
    <property type="term" value="P:SMAD protein signal transduction"/>
    <property type="evidence" value="ECO:0007669"/>
    <property type="project" value="TreeGrafter"/>
</dbReference>
<comment type="subcellular location">
    <subcellularLocation>
        <location evidence="1">Nucleus</location>
    </subcellularLocation>
</comment>
<dbReference type="GO" id="GO:0032924">
    <property type="term" value="P:activin receptor signaling pathway"/>
    <property type="evidence" value="ECO:0007669"/>
    <property type="project" value="TreeGrafter"/>
</dbReference>
<dbReference type="PANTHER" id="PTHR13703:SF25">
    <property type="entry name" value="MOTHERS AGAINST DECAPENTAPLEGIC HOMOLOG"/>
    <property type="match status" value="1"/>
</dbReference>
<dbReference type="InterPro" id="IPR013790">
    <property type="entry name" value="Dwarfin"/>
</dbReference>
<gene>
    <name evidence="8" type="primary">LOC108672365</name>
</gene>
<dbReference type="GO" id="GO:0009653">
    <property type="term" value="P:anatomical structure morphogenesis"/>
    <property type="evidence" value="ECO:0007669"/>
    <property type="project" value="TreeGrafter"/>
</dbReference>
<dbReference type="FunFam" id="3.90.520.10:FF:000001">
    <property type="entry name" value="Mothers against decapentaplegic homolog"/>
    <property type="match status" value="1"/>
</dbReference>
<evidence type="ECO:0000313" key="8">
    <source>
        <dbReference type="RefSeq" id="XP_018015499.1"/>
    </source>
</evidence>
<dbReference type="GeneID" id="108672365"/>
<dbReference type="GO" id="GO:0045944">
    <property type="term" value="P:positive regulation of transcription by RNA polymerase II"/>
    <property type="evidence" value="ECO:0007669"/>
    <property type="project" value="TreeGrafter"/>
</dbReference>
<evidence type="ECO:0000256" key="4">
    <source>
        <dbReference type="ARBA" id="ARBA00023242"/>
    </source>
</evidence>
<proteinExistence type="predicted"/>
<feature type="domain" description="MH1" evidence="6">
    <location>
        <begin position="7"/>
        <end position="130"/>
    </location>
</feature>
<reference evidence="8" key="1">
    <citation type="submission" date="2025-08" db="UniProtKB">
        <authorList>
            <consortium name="RefSeq"/>
        </authorList>
    </citation>
    <scope>IDENTIFICATION</scope>
    <source>
        <tissue evidence="8">Whole organism</tissue>
    </source>
</reference>
<evidence type="ECO:0000256" key="3">
    <source>
        <dbReference type="ARBA" id="ARBA00023163"/>
    </source>
</evidence>
<dbReference type="SUPFAM" id="SSF56366">
    <property type="entry name" value="SMAD MH1 domain"/>
    <property type="match status" value="1"/>
</dbReference>
<feature type="region of interest" description="Disordered" evidence="5">
    <location>
        <begin position="382"/>
        <end position="403"/>
    </location>
</feature>
<dbReference type="InterPro" id="IPR013019">
    <property type="entry name" value="MAD_homology_MH1"/>
</dbReference>
<keyword evidence="4" id="KW-0539">Nucleus</keyword>
<dbReference type="Proteomes" id="UP000694843">
    <property type="component" value="Unplaced"/>
</dbReference>
<dbReference type="InterPro" id="IPR036578">
    <property type="entry name" value="SMAD_MH1_sf"/>
</dbReference>
<keyword evidence="3" id="KW-0804">Transcription</keyword>
<dbReference type="AlphaFoldDB" id="A0A8B7NP60"/>
<dbReference type="PANTHER" id="PTHR13703">
    <property type="entry name" value="SMAD"/>
    <property type="match status" value="1"/>
</dbReference>
<evidence type="ECO:0000256" key="5">
    <source>
        <dbReference type="SAM" id="MobiDB-lite"/>
    </source>
</evidence>
<evidence type="ECO:0000256" key="2">
    <source>
        <dbReference type="ARBA" id="ARBA00023015"/>
    </source>
</evidence>
<sequence length="633" mass="67227">MLPFNPPIVKRLLGFKKGEGEDKWSEKAVKSLVKKLKKTGSLDELESAITQADVNTRCITIPRSLDGRLQVSHRKGLPHVIYCRLWRWPDLQSHHELRPLNHCSYAFSLKKELVCINPYHYTKIAPPGSDGSAVHGSCVCYPDLPSILVPRNQNNQHHHHQFSFSPPTSITSPSFSPRQFNEDSKPNIATMPAKSLGLPDNNLMIKAESPDEDFEDITDTFSPGAGLCKGFANVGLTTSSQRMPSNGINIIKNDNSPSGSPHYQPLLNSSASHKTQLGTMSSMDDMHAPQQQQSQPNNRYMPMTSNGINNGTTNTGNNCTDAGNNFVTSNESSDFVMGGNTSNGFISCSAGTTNNCPAGFPALDPSSLEDLNPLVDISPSPVSMSDSLVQGDGSNSPSSLASGFLPQLSNGSFNEMGSPTRFACSTSSASSPLSCSGSMAPPGGSPPPGYISEDGSRHDPMEEVCSQGDDDERHRSNNVNQDERMGGASRCVIRGRLVSDAAATWRVASCHVACVACCHVACVACCHVACVACCHVACVACCHVACVACCHVACVACCHVACVACCHVACVAYVLPCGVWRPATLRVASCHVACGVLPRGMCGVLPRGVCGVCMACCLVACGVLSRDVWLSAT</sequence>
<name>A0A8B7NP60_HYAAZ</name>
<accession>A0A8B7NP60</accession>
<dbReference type="Pfam" id="PF03165">
    <property type="entry name" value="MH1"/>
    <property type="match status" value="1"/>
</dbReference>
<dbReference type="GO" id="GO:0000981">
    <property type="term" value="F:DNA-binding transcription factor activity, RNA polymerase II-specific"/>
    <property type="evidence" value="ECO:0007669"/>
    <property type="project" value="TreeGrafter"/>
</dbReference>
<dbReference type="KEGG" id="hazt:108672365"/>
<feature type="non-terminal residue" evidence="8">
    <location>
        <position position="633"/>
    </location>
</feature>
<feature type="region of interest" description="Disordered" evidence="5">
    <location>
        <begin position="435"/>
        <end position="479"/>
    </location>
</feature>
<dbReference type="OrthoDB" id="5794312at2759"/>
<dbReference type="SMART" id="SM00523">
    <property type="entry name" value="DWA"/>
    <property type="match status" value="1"/>
</dbReference>
<evidence type="ECO:0000256" key="1">
    <source>
        <dbReference type="ARBA" id="ARBA00004123"/>
    </source>
</evidence>
<dbReference type="Gene3D" id="3.90.520.10">
    <property type="entry name" value="SMAD MH1 domain"/>
    <property type="match status" value="1"/>
</dbReference>
<dbReference type="GO" id="GO:0070411">
    <property type="term" value="F:I-SMAD binding"/>
    <property type="evidence" value="ECO:0007669"/>
    <property type="project" value="TreeGrafter"/>
</dbReference>
<dbReference type="GO" id="GO:0000978">
    <property type="term" value="F:RNA polymerase II cis-regulatory region sequence-specific DNA binding"/>
    <property type="evidence" value="ECO:0007669"/>
    <property type="project" value="TreeGrafter"/>
</dbReference>
<dbReference type="GO" id="GO:0030154">
    <property type="term" value="P:cell differentiation"/>
    <property type="evidence" value="ECO:0007669"/>
    <property type="project" value="TreeGrafter"/>
</dbReference>
<keyword evidence="2" id="KW-0805">Transcription regulation</keyword>
<dbReference type="InterPro" id="IPR003619">
    <property type="entry name" value="MAD_homology1_Dwarfin-type"/>
</dbReference>
<evidence type="ECO:0000313" key="7">
    <source>
        <dbReference type="Proteomes" id="UP000694843"/>
    </source>
</evidence>